<dbReference type="OrthoDB" id="9808936at2"/>
<dbReference type="HAMAP" id="MF_00033">
    <property type="entry name" value="MurG"/>
    <property type="match status" value="1"/>
</dbReference>
<evidence type="ECO:0000313" key="13">
    <source>
        <dbReference type="EMBL" id="ATW28507.1"/>
    </source>
</evidence>
<comment type="catalytic activity">
    <reaction evidence="10">
        <text>di-trans,octa-cis-undecaprenyl diphospho-N-acetyl-alpha-D-muramoyl-L-alanyl-D-glutamyl-meso-2,6-diaminopimeloyl-D-alanyl-D-alanine + UDP-N-acetyl-alpha-D-glucosamine = di-trans,octa-cis-undecaprenyl diphospho-[N-acetyl-alpha-D-glucosaminyl-(1-&gt;4)]-N-acetyl-alpha-D-muramoyl-L-alanyl-D-glutamyl-meso-2,6-diaminopimeloyl-D-alanyl-D-alanine + UDP + H(+)</text>
        <dbReference type="Rhea" id="RHEA:31227"/>
        <dbReference type="ChEBI" id="CHEBI:15378"/>
        <dbReference type="ChEBI" id="CHEBI:57705"/>
        <dbReference type="ChEBI" id="CHEBI:58223"/>
        <dbReference type="ChEBI" id="CHEBI:61387"/>
        <dbReference type="ChEBI" id="CHEBI:61388"/>
        <dbReference type="EC" id="2.4.1.227"/>
    </reaction>
</comment>
<feature type="domain" description="Glycosyl transferase family 28 C-terminal" evidence="12">
    <location>
        <begin position="189"/>
        <end position="356"/>
    </location>
</feature>
<dbReference type="AlphaFoldDB" id="A0A3G1L1H1"/>
<dbReference type="GO" id="GO:0005886">
    <property type="term" value="C:plasma membrane"/>
    <property type="evidence" value="ECO:0007669"/>
    <property type="project" value="UniProtKB-SubCell"/>
</dbReference>
<dbReference type="EC" id="2.4.1.227" evidence="10"/>
<protein>
    <recommendedName>
        <fullName evidence="10">UDP-N-acetylglucosamine--N-acetylmuramyl-(pentapeptide) pyrophosphoryl-undecaprenol N-acetylglucosamine transferase</fullName>
        <ecNumber evidence="10">2.4.1.227</ecNumber>
    </recommendedName>
    <alternativeName>
        <fullName evidence="10">Undecaprenyl-PP-MurNAc-pentapeptide-UDPGlcNAc GlcNAc transferase</fullName>
    </alternativeName>
</protein>
<evidence type="ECO:0000256" key="7">
    <source>
        <dbReference type="ARBA" id="ARBA00023136"/>
    </source>
</evidence>
<dbReference type="EMBL" id="CP017634">
    <property type="protein sequence ID" value="ATW28507.1"/>
    <property type="molecule type" value="Genomic_DNA"/>
</dbReference>
<keyword evidence="14" id="KW-1185">Reference proteome</keyword>
<dbReference type="PANTHER" id="PTHR21015:SF22">
    <property type="entry name" value="GLYCOSYLTRANSFERASE"/>
    <property type="match status" value="1"/>
</dbReference>
<dbReference type="CDD" id="cd03785">
    <property type="entry name" value="GT28_MurG"/>
    <property type="match status" value="1"/>
</dbReference>
<dbReference type="InterPro" id="IPR006009">
    <property type="entry name" value="GlcNAc_MurG"/>
</dbReference>
<evidence type="ECO:0000256" key="6">
    <source>
        <dbReference type="ARBA" id="ARBA00022984"/>
    </source>
</evidence>
<comment type="similarity">
    <text evidence="10">Belongs to the glycosyltransferase 28 family. MurG subfamily.</text>
</comment>
<evidence type="ECO:0000259" key="11">
    <source>
        <dbReference type="Pfam" id="PF03033"/>
    </source>
</evidence>
<evidence type="ECO:0000256" key="5">
    <source>
        <dbReference type="ARBA" id="ARBA00022960"/>
    </source>
</evidence>
<proteinExistence type="inferred from homology"/>
<dbReference type="GO" id="GO:0008360">
    <property type="term" value="P:regulation of cell shape"/>
    <property type="evidence" value="ECO:0007669"/>
    <property type="project" value="UniProtKB-KW"/>
</dbReference>
<evidence type="ECO:0000256" key="9">
    <source>
        <dbReference type="ARBA" id="ARBA00023316"/>
    </source>
</evidence>
<dbReference type="Pfam" id="PF04101">
    <property type="entry name" value="Glyco_tran_28_C"/>
    <property type="match status" value="1"/>
</dbReference>
<comment type="pathway">
    <text evidence="10">Cell wall biogenesis; peptidoglycan biosynthesis.</text>
</comment>
<name>A0A3G1L1H1_FORW1</name>
<organism evidence="13 14">
    <name type="scientific">Formimonas warabiya</name>
    <dbReference type="NCBI Taxonomy" id="1761012"/>
    <lineage>
        <taxon>Bacteria</taxon>
        <taxon>Bacillati</taxon>
        <taxon>Bacillota</taxon>
        <taxon>Clostridia</taxon>
        <taxon>Eubacteriales</taxon>
        <taxon>Peptococcaceae</taxon>
        <taxon>Candidatus Formimonas</taxon>
    </lineage>
</organism>
<dbReference type="GO" id="GO:0009252">
    <property type="term" value="P:peptidoglycan biosynthetic process"/>
    <property type="evidence" value="ECO:0007669"/>
    <property type="project" value="UniProtKB-UniRule"/>
</dbReference>
<keyword evidence="5 10" id="KW-0133">Cell shape</keyword>
<dbReference type="Proteomes" id="UP000323521">
    <property type="component" value="Chromosome"/>
</dbReference>
<gene>
    <name evidence="10" type="primary">murG</name>
    <name evidence="13" type="ORF">DCMF_09945</name>
</gene>
<evidence type="ECO:0000256" key="8">
    <source>
        <dbReference type="ARBA" id="ARBA00023306"/>
    </source>
</evidence>
<feature type="binding site" evidence="10">
    <location>
        <position position="166"/>
    </location>
    <ligand>
        <name>UDP-N-acetyl-alpha-D-glucosamine</name>
        <dbReference type="ChEBI" id="CHEBI:57705"/>
    </ligand>
</feature>
<evidence type="ECO:0000256" key="10">
    <source>
        <dbReference type="HAMAP-Rule" id="MF_00033"/>
    </source>
</evidence>
<keyword evidence="2 10" id="KW-0132">Cell division</keyword>
<dbReference type="Gene3D" id="3.40.50.2000">
    <property type="entry name" value="Glycogen Phosphorylase B"/>
    <property type="match status" value="2"/>
</dbReference>
<comment type="function">
    <text evidence="10">Cell wall formation. Catalyzes the transfer of a GlcNAc subunit on undecaprenyl-pyrophosphoryl-MurNAc-pentapeptide (lipid intermediate I) to form undecaprenyl-pyrophosphoryl-MurNAc-(pentapeptide)GlcNAc (lipid intermediate II).</text>
</comment>
<feature type="binding site" evidence="10">
    <location>
        <begin position="10"/>
        <end position="12"/>
    </location>
    <ligand>
        <name>UDP-N-acetyl-alpha-D-glucosamine</name>
        <dbReference type="ChEBI" id="CHEBI:57705"/>
    </ligand>
</feature>
<keyword evidence="4 10" id="KW-0808">Transferase</keyword>
<dbReference type="InterPro" id="IPR007235">
    <property type="entry name" value="Glyco_trans_28_C"/>
</dbReference>
<evidence type="ECO:0000256" key="3">
    <source>
        <dbReference type="ARBA" id="ARBA00022676"/>
    </source>
</evidence>
<evidence type="ECO:0000256" key="2">
    <source>
        <dbReference type="ARBA" id="ARBA00022618"/>
    </source>
</evidence>
<keyword evidence="8 10" id="KW-0131">Cell cycle</keyword>
<evidence type="ECO:0000313" key="14">
    <source>
        <dbReference type="Proteomes" id="UP000323521"/>
    </source>
</evidence>
<dbReference type="GO" id="GO:0071555">
    <property type="term" value="P:cell wall organization"/>
    <property type="evidence" value="ECO:0007669"/>
    <property type="project" value="UniProtKB-KW"/>
</dbReference>
<sequence length="373" mass="40556">MRIIITGGGTGGHIYPALAIAKGLQNKIREAEILYVGTKKGLEAEIVPKAGLPFQTISVEGLSRPFSYRTLASVFKACKGCWEGWHILRAFRPHVVIGTGGYVCGPLVFAAATLGIPTLLHEQNAVPGLTNRILARLVDGICVTFEDSLKYFPAKEKVHLTGLPVRQEIMGMERLTGIKALGLSANKTTIVVTGGSRGARSLNLAMSRAYGKLLQRDQVQFYHITGPGGYEEMLSFLAQENISLDGRENLRIVPYLYEMEYALAAADIIVGRAGASFLSEIMLRGLPSVLVPYPYAAANHQEYNARSLEKKGAAKMVLDQELEQGKLFTALEEIINNVSLRAEMAEAAKGMGKINALDEITQLIVGISKPEQR</sequence>
<feature type="binding site" evidence="10">
    <location>
        <position position="196"/>
    </location>
    <ligand>
        <name>UDP-N-acetyl-alpha-D-glucosamine</name>
        <dbReference type="ChEBI" id="CHEBI:57705"/>
    </ligand>
</feature>
<evidence type="ECO:0000256" key="4">
    <source>
        <dbReference type="ARBA" id="ARBA00022679"/>
    </source>
</evidence>
<feature type="domain" description="Glycosyltransferase family 28 N-terminal" evidence="11">
    <location>
        <begin position="3"/>
        <end position="141"/>
    </location>
</feature>
<comment type="caution">
    <text evidence="10">Lacks conserved residue(s) required for the propagation of feature annotation.</text>
</comment>
<keyword evidence="7 10" id="KW-0472">Membrane</keyword>
<comment type="subcellular location">
    <subcellularLocation>
        <location evidence="10">Cell membrane</location>
        <topology evidence="10">Peripheral membrane protein</topology>
        <orientation evidence="10">Cytoplasmic side</orientation>
    </subcellularLocation>
</comment>
<keyword evidence="9 10" id="KW-0961">Cell wall biogenesis/degradation</keyword>
<reference evidence="13 14" key="1">
    <citation type="submission" date="2016-10" db="EMBL/GenBank/DDBJ databases">
        <title>Complete Genome Sequence of Peptococcaceae strain DCMF.</title>
        <authorList>
            <person name="Edwards R.J."/>
            <person name="Holland S.I."/>
            <person name="Deshpande N.P."/>
            <person name="Wong Y.K."/>
            <person name="Ertan H."/>
            <person name="Manefield M."/>
            <person name="Russell T.L."/>
            <person name="Lee M.J."/>
        </authorList>
    </citation>
    <scope>NUCLEOTIDE SEQUENCE [LARGE SCALE GENOMIC DNA]</scope>
    <source>
        <strain evidence="13 14">DCMF</strain>
    </source>
</reference>
<evidence type="ECO:0000256" key="1">
    <source>
        <dbReference type="ARBA" id="ARBA00022475"/>
    </source>
</evidence>
<dbReference type="PANTHER" id="PTHR21015">
    <property type="entry name" value="UDP-N-ACETYLGLUCOSAMINE--N-ACETYLMURAMYL-(PENTAPEPTIDE) PYROPHOSPHORYL-UNDECAPRENOL N-ACETYLGLUCOSAMINE TRANSFERASE 1"/>
    <property type="match status" value="1"/>
</dbReference>
<evidence type="ECO:0000259" key="12">
    <source>
        <dbReference type="Pfam" id="PF04101"/>
    </source>
</evidence>
<keyword evidence="6 10" id="KW-0573">Peptidoglycan synthesis</keyword>
<keyword evidence="3 10" id="KW-0328">Glycosyltransferase</keyword>
<dbReference type="GO" id="GO:0051991">
    <property type="term" value="F:UDP-N-acetyl-D-glucosamine:N-acetylmuramoyl-L-alanyl-D-glutamyl-meso-2,6-diaminopimelyl-D-alanyl-D-alanine-diphosphoundecaprenol 4-beta-N-acetylglucosaminlytransferase activity"/>
    <property type="evidence" value="ECO:0007669"/>
    <property type="project" value="RHEA"/>
</dbReference>
<keyword evidence="1 10" id="KW-1003">Cell membrane</keyword>
<dbReference type="NCBIfam" id="TIGR01133">
    <property type="entry name" value="murG"/>
    <property type="match status" value="1"/>
</dbReference>
<feature type="binding site" evidence="10">
    <location>
        <position position="301"/>
    </location>
    <ligand>
        <name>UDP-N-acetyl-alpha-D-glucosamine</name>
        <dbReference type="ChEBI" id="CHEBI:57705"/>
    </ligand>
</feature>
<dbReference type="InterPro" id="IPR004276">
    <property type="entry name" value="GlycoTrans_28_N"/>
</dbReference>
<dbReference type="UniPathway" id="UPA00219"/>
<dbReference type="SUPFAM" id="SSF53756">
    <property type="entry name" value="UDP-Glycosyltransferase/glycogen phosphorylase"/>
    <property type="match status" value="1"/>
</dbReference>
<feature type="binding site" evidence="10">
    <location>
        <position position="124"/>
    </location>
    <ligand>
        <name>UDP-N-acetyl-alpha-D-glucosamine</name>
        <dbReference type="ChEBI" id="CHEBI:57705"/>
    </ligand>
</feature>
<accession>A0A3G1L1H1</accession>
<dbReference type="KEGG" id="fwa:DCMF_09945"/>
<dbReference type="GO" id="GO:0051301">
    <property type="term" value="P:cell division"/>
    <property type="evidence" value="ECO:0007669"/>
    <property type="project" value="UniProtKB-KW"/>
</dbReference>
<dbReference type="GO" id="GO:0050511">
    <property type="term" value="F:undecaprenyldiphospho-muramoylpentapeptide beta-N-acetylglucosaminyltransferase activity"/>
    <property type="evidence" value="ECO:0007669"/>
    <property type="project" value="UniProtKB-UniRule"/>
</dbReference>
<dbReference type="GO" id="GO:0005975">
    <property type="term" value="P:carbohydrate metabolic process"/>
    <property type="evidence" value="ECO:0007669"/>
    <property type="project" value="InterPro"/>
</dbReference>
<dbReference type="Pfam" id="PF03033">
    <property type="entry name" value="Glyco_transf_28"/>
    <property type="match status" value="1"/>
</dbReference>
<dbReference type="RefSeq" id="WP_148137825.1">
    <property type="nucleotide sequence ID" value="NZ_CP017634.1"/>
</dbReference>